<dbReference type="InterPro" id="IPR011051">
    <property type="entry name" value="RmlC_Cupin_sf"/>
</dbReference>
<name>A0ABZ1G0R4_9ACTN</name>
<evidence type="ECO:0000313" key="3">
    <source>
        <dbReference type="EMBL" id="WSC12868.1"/>
    </source>
</evidence>
<protein>
    <submittedName>
        <fullName evidence="3">Cupin domain-containing protein</fullName>
    </submittedName>
</protein>
<evidence type="ECO:0000313" key="4">
    <source>
        <dbReference type="Proteomes" id="UP001330827"/>
    </source>
</evidence>
<dbReference type="InterPro" id="IPR014710">
    <property type="entry name" value="RmlC-like_jellyroll"/>
</dbReference>
<keyword evidence="4" id="KW-1185">Reference proteome</keyword>
<sequence length="161" mass="17671">MTEQDSTRPDDGPGTTLREPRTAREDRLATATENDGIAVWRPSELRPLDAATGGMRSRWIIPPVDGGGDYSVSEWSLTGAGWSDRHPHDELNYVIEGELHIESGGTTVVLRPGDAALVAKGETGRYWAPEYARMFAVYGSNPEGETSDYLDYWDIAEATGR</sequence>
<evidence type="ECO:0000259" key="2">
    <source>
        <dbReference type="Pfam" id="PF07883"/>
    </source>
</evidence>
<proteinExistence type="predicted"/>
<dbReference type="Pfam" id="PF07883">
    <property type="entry name" value="Cupin_2"/>
    <property type="match status" value="1"/>
</dbReference>
<feature type="region of interest" description="Disordered" evidence="1">
    <location>
        <begin position="1"/>
        <end position="36"/>
    </location>
</feature>
<dbReference type="Proteomes" id="UP001330827">
    <property type="component" value="Chromosome"/>
</dbReference>
<dbReference type="InterPro" id="IPR013096">
    <property type="entry name" value="Cupin_2"/>
</dbReference>
<accession>A0ABZ1G0R4</accession>
<dbReference type="RefSeq" id="WP_326591041.1">
    <property type="nucleotide sequence ID" value="NZ_CP109114.1"/>
</dbReference>
<feature type="domain" description="Cupin type-2" evidence="2">
    <location>
        <begin position="81"/>
        <end position="137"/>
    </location>
</feature>
<evidence type="ECO:0000256" key="1">
    <source>
        <dbReference type="SAM" id="MobiDB-lite"/>
    </source>
</evidence>
<reference evidence="3 4" key="1">
    <citation type="submission" date="2022-10" db="EMBL/GenBank/DDBJ databases">
        <title>The complete genomes of actinobacterial strains from the NBC collection.</title>
        <authorList>
            <person name="Joergensen T.S."/>
            <person name="Alvarez Arevalo M."/>
            <person name="Sterndorff E.B."/>
            <person name="Faurdal D."/>
            <person name="Vuksanovic O."/>
            <person name="Mourched A.-S."/>
            <person name="Charusanti P."/>
            <person name="Shaw S."/>
            <person name="Blin K."/>
            <person name="Weber T."/>
        </authorList>
    </citation>
    <scope>NUCLEOTIDE SEQUENCE [LARGE SCALE GENOMIC DNA]</scope>
    <source>
        <strain evidence="3 4">NBC 01769</strain>
    </source>
</reference>
<dbReference type="EMBL" id="CP109114">
    <property type="protein sequence ID" value="WSC12868.1"/>
    <property type="molecule type" value="Genomic_DNA"/>
</dbReference>
<gene>
    <name evidence="3" type="ORF">OIE64_08460</name>
</gene>
<dbReference type="SUPFAM" id="SSF51182">
    <property type="entry name" value="RmlC-like cupins"/>
    <property type="match status" value="1"/>
</dbReference>
<organism evidence="3 4">
    <name type="scientific">Streptomyces brevispora</name>
    <dbReference type="NCBI Taxonomy" id="887462"/>
    <lineage>
        <taxon>Bacteria</taxon>
        <taxon>Bacillati</taxon>
        <taxon>Actinomycetota</taxon>
        <taxon>Actinomycetes</taxon>
        <taxon>Kitasatosporales</taxon>
        <taxon>Streptomycetaceae</taxon>
        <taxon>Streptomyces</taxon>
    </lineage>
</organism>
<dbReference type="Gene3D" id="2.60.120.10">
    <property type="entry name" value="Jelly Rolls"/>
    <property type="match status" value="1"/>
</dbReference>
<feature type="compositionally biased region" description="Basic and acidic residues" evidence="1">
    <location>
        <begin position="1"/>
        <end position="11"/>
    </location>
</feature>
<feature type="compositionally biased region" description="Basic and acidic residues" evidence="1">
    <location>
        <begin position="18"/>
        <end position="28"/>
    </location>
</feature>